<sequence>MQTGSIDAAALTTLLSAASAAPSIHNTQPWRYRLVPDTLTLEVRAARERALPHADPLARALHVSVGGALFNLRVAATHLGLRPVVRLLPCPDEPVLLGTLRIVGTRRAECHGPDLYPAVWRRHSSRFPFARRRPPDRLLAELADAALVEHASLAFPDDAEVERLLRLTAEAEARNNHDRHRRAETLAWLRDGTGDGLTAAALGPRDATGHLPLRDFTGLRRREDLPTADFEARPLLAVLSTAHDRRTDWLRAGQALERVLLTATARTLRTSLLHQALEWPDLRWALRDPRAERGHAQMLIRLGYGPLGPATPRRPVGRTLDGEG</sequence>
<dbReference type="GO" id="GO:0016491">
    <property type="term" value="F:oxidoreductase activity"/>
    <property type="evidence" value="ECO:0007669"/>
    <property type="project" value="InterPro"/>
</dbReference>
<dbReference type="SUPFAM" id="SSF55469">
    <property type="entry name" value="FMN-dependent nitroreductase-like"/>
    <property type="match status" value="2"/>
</dbReference>
<reference evidence="3 4" key="1">
    <citation type="submission" date="2018-09" db="EMBL/GenBank/DDBJ databases">
        <title>Streptomyces sp. nov. DS1-2, an endophytic actinomycete isolated from roots of Dendrobium scabrilingue.</title>
        <authorList>
            <person name="Kuncharoen N."/>
            <person name="Kudo T."/>
            <person name="Ohkuma M."/>
            <person name="Yuki M."/>
            <person name="Tanasupawat S."/>
        </authorList>
    </citation>
    <scope>NUCLEOTIDE SEQUENCE [LARGE SCALE GENOMIC DNA]</scope>
    <source>
        <strain evidence="1 4">AZ1-7</strain>
        <strain evidence="2 3">DS1-2</strain>
    </source>
</reference>
<dbReference type="OrthoDB" id="8156917at2"/>
<dbReference type="InterPro" id="IPR000415">
    <property type="entry name" value="Nitroreductase-like"/>
</dbReference>
<dbReference type="Proteomes" id="UP000275024">
    <property type="component" value="Unassembled WGS sequence"/>
</dbReference>
<accession>A0A3A9W4Q2</accession>
<keyword evidence="3" id="KW-1185">Reference proteome</keyword>
<name>A0A3A9W4Q2_9ACTN</name>
<dbReference type="NCBIfam" id="NF047509">
    <property type="entry name" value="Rv3131_FMN_oxido"/>
    <property type="match status" value="1"/>
</dbReference>
<dbReference type="Proteomes" id="UP000268652">
    <property type="component" value="Unassembled WGS sequence"/>
</dbReference>
<gene>
    <name evidence="2" type="ORF">D7318_28705</name>
    <name evidence="1" type="ORF">D7319_28945</name>
</gene>
<protein>
    <recommendedName>
        <fullName evidence="5">Nitroreductase domain-containing protein</fullName>
    </recommendedName>
</protein>
<dbReference type="InterPro" id="IPR050627">
    <property type="entry name" value="Nitroreductase/BluB"/>
</dbReference>
<dbReference type="AlphaFoldDB" id="A0A3A9W4Q2"/>
<dbReference type="EMBL" id="RBDY01000037">
    <property type="protein sequence ID" value="RKN14742.1"/>
    <property type="molecule type" value="Genomic_DNA"/>
</dbReference>
<dbReference type="RefSeq" id="WP_120700161.1">
    <property type="nucleotide sequence ID" value="NZ_RBDX01000038.1"/>
</dbReference>
<evidence type="ECO:0000313" key="1">
    <source>
        <dbReference type="EMBL" id="RKN04224.1"/>
    </source>
</evidence>
<evidence type="ECO:0000313" key="4">
    <source>
        <dbReference type="Proteomes" id="UP000275024"/>
    </source>
</evidence>
<proteinExistence type="predicted"/>
<evidence type="ECO:0000313" key="3">
    <source>
        <dbReference type="Proteomes" id="UP000268652"/>
    </source>
</evidence>
<comment type="caution">
    <text evidence="1">The sequence shown here is derived from an EMBL/GenBank/DDBJ whole genome shotgun (WGS) entry which is preliminary data.</text>
</comment>
<organism evidence="1 4">
    <name type="scientific">Streptomyces radicis</name>
    <dbReference type="NCBI Taxonomy" id="1750517"/>
    <lineage>
        <taxon>Bacteria</taxon>
        <taxon>Bacillati</taxon>
        <taxon>Actinomycetota</taxon>
        <taxon>Actinomycetes</taxon>
        <taxon>Kitasatosporales</taxon>
        <taxon>Streptomycetaceae</taxon>
        <taxon>Streptomyces</taxon>
    </lineage>
</organism>
<evidence type="ECO:0008006" key="5">
    <source>
        <dbReference type="Google" id="ProtNLM"/>
    </source>
</evidence>
<dbReference type="PANTHER" id="PTHR23026">
    <property type="entry name" value="NADPH NITROREDUCTASE"/>
    <property type="match status" value="1"/>
</dbReference>
<evidence type="ECO:0000313" key="2">
    <source>
        <dbReference type="EMBL" id="RKN14742.1"/>
    </source>
</evidence>
<dbReference type="EMBL" id="RBDX01000038">
    <property type="protein sequence ID" value="RKN04224.1"/>
    <property type="molecule type" value="Genomic_DNA"/>
</dbReference>
<dbReference type="PANTHER" id="PTHR23026:SF123">
    <property type="entry name" value="NAD(P)H NITROREDUCTASE RV3131-RELATED"/>
    <property type="match status" value="1"/>
</dbReference>
<dbReference type="Gene3D" id="3.40.109.10">
    <property type="entry name" value="NADH Oxidase"/>
    <property type="match status" value="2"/>
</dbReference>